<dbReference type="InterPro" id="IPR011051">
    <property type="entry name" value="RmlC_Cupin_sf"/>
</dbReference>
<dbReference type="SUPFAM" id="SSF51182">
    <property type="entry name" value="RmlC-like cupins"/>
    <property type="match status" value="1"/>
</dbReference>
<accession>A0A897MU29</accession>
<dbReference type="KEGG" id="hara:AArcS_2832"/>
<dbReference type="RefSeq" id="WP_238478055.1">
    <property type="nucleotide sequence ID" value="NZ_CP064786.1"/>
</dbReference>
<reference evidence="2" key="1">
    <citation type="submission" date="2020-11" db="EMBL/GenBank/DDBJ databases">
        <title>Carbohydrate-dependent, anaerobic sulfur respiration: A novel catabolism in halophilic archaea.</title>
        <authorList>
            <person name="Sorokin D.Y."/>
            <person name="Messina E."/>
            <person name="Smedile F."/>
            <person name="La Cono V."/>
            <person name="Hallsworth J.E."/>
            <person name="Yakimov M.M."/>
        </authorList>
    </citation>
    <scope>NUCLEOTIDE SEQUENCE</scope>
    <source>
        <strain evidence="2">AArc-S</strain>
    </source>
</reference>
<dbReference type="Gene3D" id="2.60.120.10">
    <property type="entry name" value="Jelly Rolls"/>
    <property type="match status" value="1"/>
</dbReference>
<protein>
    <submittedName>
        <fullName evidence="2">Cupin domain containing protein</fullName>
    </submittedName>
</protein>
<evidence type="ECO:0000313" key="3">
    <source>
        <dbReference type="Proteomes" id="UP000663586"/>
    </source>
</evidence>
<dbReference type="InterPro" id="IPR013096">
    <property type="entry name" value="Cupin_2"/>
</dbReference>
<name>A0A897MU29_9EURY</name>
<gene>
    <name evidence="2" type="ORF">AArcS_2832</name>
</gene>
<dbReference type="InterPro" id="IPR052535">
    <property type="entry name" value="Bacilysin_H2HPP_isomerase"/>
</dbReference>
<dbReference type="PANTHER" id="PTHR40112">
    <property type="entry name" value="H2HPP ISOMERASE"/>
    <property type="match status" value="1"/>
</dbReference>
<evidence type="ECO:0000313" key="2">
    <source>
        <dbReference type="EMBL" id="QSG04024.1"/>
    </source>
</evidence>
<dbReference type="Pfam" id="PF07883">
    <property type="entry name" value="Cupin_2"/>
    <property type="match status" value="1"/>
</dbReference>
<organism evidence="2 3">
    <name type="scientific">Natranaeroarchaeum sulfidigenes</name>
    <dbReference type="NCBI Taxonomy" id="2784880"/>
    <lineage>
        <taxon>Archaea</taxon>
        <taxon>Methanobacteriati</taxon>
        <taxon>Methanobacteriota</taxon>
        <taxon>Stenosarchaea group</taxon>
        <taxon>Halobacteria</taxon>
        <taxon>Halobacteriales</taxon>
        <taxon>Natronoarchaeaceae</taxon>
        <taxon>Natranaeroarchaeum</taxon>
    </lineage>
</organism>
<sequence length="113" mass="12049">MEVIGPTDRASTEAVDGVHLALLAGGDEMNVQRFEIEPGATVPEHDHPHEQTGVVLSGTLTFVLADGTEYEIGPGDTYAIPGDEAHAAENRTDKVVTGIDVFAPPRTDPDWQD</sequence>
<dbReference type="CDD" id="cd02238">
    <property type="entry name" value="cupin_KdgF"/>
    <property type="match status" value="1"/>
</dbReference>
<dbReference type="EMBL" id="CP064786">
    <property type="protein sequence ID" value="QSG04024.1"/>
    <property type="molecule type" value="Genomic_DNA"/>
</dbReference>
<dbReference type="GeneID" id="70686209"/>
<dbReference type="AlphaFoldDB" id="A0A897MU29"/>
<dbReference type="Proteomes" id="UP000663586">
    <property type="component" value="Chromosome"/>
</dbReference>
<evidence type="ECO:0000259" key="1">
    <source>
        <dbReference type="Pfam" id="PF07883"/>
    </source>
</evidence>
<dbReference type="PANTHER" id="PTHR40112:SF1">
    <property type="entry name" value="H2HPP ISOMERASE"/>
    <property type="match status" value="1"/>
</dbReference>
<keyword evidence="3" id="KW-1185">Reference proteome</keyword>
<proteinExistence type="predicted"/>
<dbReference type="InterPro" id="IPR014710">
    <property type="entry name" value="RmlC-like_jellyroll"/>
</dbReference>
<feature type="domain" description="Cupin type-2" evidence="1">
    <location>
        <begin position="33"/>
        <end position="102"/>
    </location>
</feature>